<feature type="compositionally biased region" description="Basic and acidic residues" evidence="1">
    <location>
        <begin position="1"/>
        <end position="15"/>
    </location>
</feature>
<evidence type="ECO:0000256" key="1">
    <source>
        <dbReference type="SAM" id="MobiDB-lite"/>
    </source>
</evidence>
<reference evidence="3" key="1">
    <citation type="submission" date="2009-07" db="EMBL/GenBank/DDBJ databases">
        <title>Complete genome sequence of Rothia mucilaginosa DJ.</title>
        <authorList>
            <person name="Yamane K."/>
            <person name="Nambu T."/>
            <person name="Mashimo C."/>
            <person name="Sugimori C."/>
            <person name="Yamanaka T."/>
            <person name="Leung K."/>
            <person name="Fukushima H."/>
        </authorList>
    </citation>
    <scope>NUCLEOTIDE SEQUENCE [LARGE SCALE GENOMIC DNA]</scope>
    <source>
        <strain evidence="3">DY-18</strain>
    </source>
</reference>
<dbReference type="EMBL" id="AP011540">
    <property type="protein sequence ID" value="BAI65558.1"/>
    <property type="molecule type" value="Genomic_DNA"/>
</dbReference>
<proteinExistence type="predicted"/>
<name>D2NPJ0_ROTMD</name>
<organism evidence="2 3">
    <name type="scientific">Rothia mucilaginosa (strain DY-18)</name>
    <name type="common">Stomatococcus mucilaginosus</name>
    <dbReference type="NCBI Taxonomy" id="680646"/>
    <lineage>
        <taxon>Bacteria</taxon>
        <taxon>Bacillati</taxon>
        <taxon>Actinomycetota</taxon>
        <taxon>Actinomycetes</taxon>
        <taxon>Micrococcales</taxon>
        <taxon>Micrococcaceae</taxon>
        <taxon>Rothia</taxon>
    </lineage>
</organism>
<dbReference type="KEGG" id="rmu:RMDY18_17260"/>
<dbReference type="HOGENOM" id="CLU_557661_0_0_11"/>
<dbReference type="Proteomes" id="UP000001883">
    <property type="component" value="Chromosome"/>
</dbReference>
<dbReference type="eggNOG" id="ENOG50336MU">
    <property type="taxonomic scope" value="Bacteria"/>
</dbReference>
<evidence type="ECO:0000313" key="3">
    <source>
        <dbReference type="Proteomes" id="UP000001883"/>
    </source>
</evidence>
<reference evidence="2 3" key="3">
    <citation type="journal article" date="2010" name="Sequencing">
        <title>Complete Genome Sequence of Rothia mucilaginosa DY-18: A Clinical Isolate with Dense Meshwork-Like Structures from a Persistent Apical Periodontitis Lesion.</title>
        <authorList>
            <person name="Yamane K."/>
            <person name="Nambu T."/>
            <person name="Yamanaka T."/>
            <person name="Mashimo C."/>
            <person name="Sugimori C."/>
            <person name="Leung K.-P."/>
            <person name="Fukushima H."/>
        </authorList>
    </citation>
    <scope>NUCLEOTIDE SEQUENCE [LARGE SCALE GENOMIC DNA]</scope>
    <source>
        <strain evidence="2 3">DY-18</strain>
    </source>
</reference>
<reference evidence="2 3" key="2">
    <citation type="journal article" date="2010" name="J Osaka Dent Univ">
        <title>Isolation and identification of Rothia mucilaginosa from persistent apical periodontitis lesions.</title>
        <authorList>
            <person name="Yamane K."/>
            <person name="Yoshida M."/>
            <person name="Fujihira T."/>
            <person name="Baba T."/>
            <person name="Tsuji N."/>
            <person name="Hayashi H."/>
            <person name="Sugimori C."/>
            <person name="Yamanaka T."/>
            <person name="Mashimo C."/>
            <person name="Nambu T."/>
            <person name="Kawai H."/>
            <person name="Fukushima H."/>
        </authorList>
    </citation>
    <scope>NUCLEOTIDE SEQUENCE [LARGE SCALE GENOMIC DNA]</scope>
    <source>
        <strain evidence="2 3">DY-18</strain>
    </source>
</reference>
<keyword evidence="3" id="KW-1185">Reference proteome</keyword>
<feature type="region of interest" description="Disordered" evidence="1">
    <location>
        <begin position="1"/>
        <end position="25"/>
    </location>
</feature>
<protein>
    <submittedName>
        <fullName evidence="2">Uncharacterized protein</fullName>
    </submittedName>
</protein>
<accession>D2NPJ0</accession>
<dbReference type="AlphaFoldDB" id="D2NPJ0"/>
<sequence length="489" mass="56967">MNTSLRERNPRDLSLTHKRGAHHPLANAPARTIRAILHLHTSRRQQITHRISLRPILLSTSISTLRQHSLNQRIQSLMLSTRSALSIKAHQLRQTQHLSHSHHSISCLRSVLTGSKRSITRTSLLMQNRQSTRNIHVIIHSLSKSLRNLTTRFQHILSCSKERLNTLNSGCRLLQRRRTVIKNRTIMRTTQVITNHQRTSHLQHLRRRNRITDRLRHLLTLIGDHAVMHPEVREIITSSSRLRQLILMVRETQIQTATVNIETRTQILTSHRRALQMPARTAATPRRLPRSSQRLTLLITLPQGKIARVTLTARISIRRILHILNALIRQRTILIPRTHIKIHVTRIIQRRIRVATINQTLNQSKHLRNMTGRARLIRRRINTQRRIRLSKNLLKTIRERPPLLIRELTLKTGLHRFSRLRQNLVVNISNIADRRHLQTAVTHPTAQLVKNQRRTDVAQMRFTLHRSTTIIDTRLTGHDGLKLTNSRGS</sequence>
<evidence type="ECO:0000313" key="2">
    <source>
        <dbReference type="EMBL" id="BAI65558.1"/>
    </source>
</evidence>
<gene>
    <name evidence="2" type="ordered locus">RMDY18_17260</name>
</gene>